<evidence type="ECO:0000256" key="1">
    <source>
        <dbReference type="ARBA" id="ARBA00022478"/>
    </source>
</evidence>
<dbReference type="InterPro" id="IPR030846">
    <property type="entry name" value="DnaG_bac"/>
</dbReference>
<evidence type="ECO:0000259" key="15">
    <source>
        <dbReference type="PROSITE" id="PS50880"/>
    </source>
</evidence>
<dbReference type="GO" id="GO:0003677">
    <property type="term" value="F:DNA binding"/>
    <property type="evidence" value="ECO:0007669"/>
    <property type="project" value="UniProtKB-KW"/>
</dbReference>
<dbReference type="InterPro" id="IPR007693">
    <property type="entry name" value="DNA_helicase_DnaB-like_N"/>
</dbReference>
<keyword evidence="7 12" id="KW-0863">Zinc-finger</keyword>
<dbReference type="Pfam" id="PF00772">
    <property type="entry name" value="DnaB"/>
    <property type="match status" value="1"/>
</dbReference>
<dbReference type="GO" id="GO:0000428">
    <property type="term" value="C:DNA-directed RNA polymerase complex"/>
    <property type="evidence" value="ECO:0007669"/>
    <property type="project" value="UniProtKB-KW"/>
</dbReference>
<organism evidence="16 17">
    <name type="scientific">Ruminococcus bromii</name>
    <dbReference type="NCBI Taxonomy" id="40518"/>
    <lineage>
        <taxon>Bacteria</taxon>
        <taxon>Bacillati</taxon>
        <taxon>Bacillota</taxon>
        <taxon>Clostridia</taxon>
        <taxon>Eubacteriales</taxon>
        <taxon>Oscillospiraceae</taxon>
        <taxon>Ruminococcus</taxon>
    </lineage>
</organism>
<dbReference type="GO" id="GO:0003899">
    <property type="term" value="F:DNA-directed RNA polymerase activity"/>
    <property type="evidence" value="ECO:0007669"/>
    <property type="project" value="UniProtKB-UniRule"/>
</dbReference>
<keyword evidence="2 12" id="KW-0639">Primosome</keyword>
<dbReference type="GO" id="GO:1990077">
    <property type="term" value="C:primosome complex"/>
    <property type="evidence" value="ECO:0007669"/>
    <property type="project" value="UniProtKB-KW"/>
</dbReference>
<dbReference type="InterPro" id="IPR006295">
    <property type="entry name" value="DNA_primase_DnaG"/>
</dbReference>
<keyword evidence="9" id="KW-0460">Magnesium</keyword>
<accession>A0A2N0UU86</accession>
<dbReference type="Proteomes" id="UP000233425">
    <property type="component" value="Unassembled WGS sequence"/>
</dbReference>
<dbReference type="PIRSF" id="PIRSF002811">
    <property type="entry name" value="DnaG"/>
    <property type="match status" value="1"/>
</dbReference>
<dbReference type="Pfam" id="PF13155">
    <property type="entry name" value="Toprim_2"/>
    <property type="match status" value="1"/>
</dbReference>
<keyword evidence="10 12" id="KW-0238">DNA-binding</keyword>
<evidence type="ECO:0000256" key="6">
    <source>
        <dbReference type="ARBA" id="ARBA00022723"/>
    </source>
</evidence>
<keyword evidence="4 12" id="KW-0548">Nucleotidyltransferase</keyword>
<dbReference type="GO" id="GO:0006269">
    <property type="term" value="P:DNA replication, synthesis of primer"/>
    <property type="evidence" value="ECO:0007669"/>
    <property type="project" value="UniProtKB-UniRule"/>
</dbReference>
<comment type="subunit">
    <text evidence="12">Monomer. Interacts with DnaB.</text>
</comment>
<dbReference type="RefSeq" id="WP_101029036.1">
    <property type="nucleotide sequence ID" value="NZ_CABMMZ010000046.1"/>
</dbReference>
<dbReference type="FunFam" id="3.90.580.10:FF:000001">
    <property type="entry name" value="DNA primase"/>
    <property type="match status" value="1"/>
</dbReference>
<evidence type="ECO:0000256" key="9">
    <source>
        <dbReference type="ARBA" id="ARBA00022842"/>
    </source>
</evidence>
<dbReference type="FunFam" id="3.40.1360.10:FF:000002">
    <property type="entry name" value="DNA primase"/>
    <property type="match status" value="1"/>
</dbReference>
<dbReference type="Gene3D" id="3.90.980.10">
    <property type="entry name" value="DNA primase, catalytic core, N-terminal domain"/>
    <property type="match status" value="1"/>
</dbReference>
<dbReference type="HAMAP" id="MF_00974">
    <property type="entry name" value="DNA_primase_DnaG"/>
    <property type="match status" value="1"/>
</dbReference>
<evidence type="ECO:0000256" key="13">
    <source>
        <dbReference type="PIRNR" id="PIRNR002811"/>
    </source>
</evidence>
<dbReference type="InterPro" id="IPR036977">
    <property type="entry name" value="DNA_primase_Znf_CHC2"/>
</dbReference>
<comment type="domain">
    <text evidence="12">Contains an N-terminal zinc-binding domain, a central core domain that contains the primase activity, and a C-terminal DnaB-binding domain.</text>
</comment>
<sequence length="588" mass="65706">MAFPESFLQDLKMRNDITDVVSGYVNLKRQGRNMVGLCPFHGEKTPSFNVYSESGSFYCFGCGVGGDVVSFIMRIENLDYVDAIKYLAQRAGLDMPENNYDDSMGRLRNRVLEANREAAKFYYNTLCSPQGRKGLDYFHSRALSDRTIRHFGLGYADDNWSSLCTHLKSKGFKDSELVAANLAVNRKNGGGIYDRFTDRVMFPIINPRGNVIAFGGRIMSDAKPKYLNTSDTPVFKKSANLFSLNNAKNSGKRTLILCEGYMDVIAVNQAGFTNAVATLGTALTGEQAVLMKRYADEVIICYDADEAGQKATARAIPILRNSGLNVKVLTIPSGKDPDEFIKSKGNDGPAAFKVLLDKCGNDVEYRLQKLKNAHNIQLTEGKVAFLEEAAKLIATIGSPIERDVYSSKVASELGVDKNAFKQQVTRASRRGERAEEKKQARQIQLELSRRNDKINPEHFQKPRSSSAEEALLVYLLNNPDAYEVISARVKPEQFQNSLIRRFFEYFGSRIEKGKDPLTNVAADFTQDEVSKLYQLMSQSISGVSTEEAMNEYINVINEESSKLNSGDLAEVSNEELMAYLDKIRKKKQ</sequence>
<evidence type="ECO:0000313" key="17">
    <source>
        <dbReference type="Proteomes" id="UP000233425"/>
    </source>
</evidence>
<dbReference type="Gene3D" id="3.90.580.10">
    <property type="entry name" value="Zinc finger, CHC2-type domain"/>
    <property type="match status" value="1"/>
</dbReference>
<dbReference type="SMART" id="SM00400">
    <property type="entry name" value="ZnF_CHCC"/>
    <property type="match status" value="1"/>
</dbReference>
<keyword evidence="8 12" id="KW-0862">Zinc</keyword>
<dbReference type="GO" id="GO:0003678">
    <property type="term" value="F:DNA helicase activity"/>
    <property type="evidence" value="ECO:0007669"/>
    <property type="project" value="InterPro"/>
</dbReference>
<dbReference type="Pfam" id="PF01807">
    <property type="entry name" value="Zn_ribbon_DnaG"/>
    <property type="match status" value="1"/>
</dbReference>
<dbReference type="InterPro" id="IPR019475">
    <property type="entry name" value="DNA_primase_DnaB-bd"/>
</dbReference>
<dbReference type="InterPro" id="IPR013264">
    <property type="entry name" value="DNAG_N"/>
</dbReference>
<dbReference type="InterPro" id="IPR037068">
    <property type="entry name" value="DNA_primase_core_N_sf"/>
</dbReference>
<evidence type="ECO:0000256" key="2">
    <source>
        <dbReference type="ARBA" id="ARBA00022515"/>
    </source>
</evidence>
<comment type="function">
    <text evidence="12 13">RNA polymerase that catalyzes the synthesis of short RNA molecules used as primers for DNA polymerase during DNA replication.</text>
</comment>
<dbReference type="NCBIfam" id="TIGR01391">
    <property type="entry name" value="dnaG"/>
    <property type="match status" value="1"/>
</dbReference>
<dbReference type="InterPro" id="IPR002694">
    <property type="entry name" value="Znf_CHC2"/>
</dbReference>
<evidence type="ECO:0000256" key="14">
    <source>
        <dbReference type="PIRSR" id="PIRSR002811-1"/>
    </source>
</evidence>
<dbReference type="PANTHER" id="PTHR30313:SF2">
    <property type="entry name" value="DNA PRIMASE"/>
    <property type="match status" value="1"/>
</dbReference>
<dbReference type="InterPro" id="IPR034151">
    <property type="entry name" value="TOPRIM_DnaG_bac"/>
</dbReference>
<dbReference type="EMBL" id="NNSR01000046">
    <property type="protein sequence ID" value="PKD30572.1"/>
    <property type="molecule type" value="Genomic_DNA"/>
</dbReference>
<comment type="caution">
    <text evidence="16">The sequence shown here is derived from an EMBL/GenBank/DDBJ whole genome shotgun (WGS) entry which is preliminary data.</text>
</comment>
<evidence type="ECO:0000256" key="7">
    <source>
        <dbReference type="ARBA" id="ARBA00022771"/>
    </source>
</evidence>
<evidence type="ECO:0000256" key="4">
    <source>
        <dbReference type="ARBA" id="ARBA00022695"/>
    </source>
</evidence>
<evidence type="ECO:0000313" key="16">
    <source>
        <dbReference type="EMBL" id="PKD30572.1"/>
    </source>
</evidence>
<dbReference type="Gene3D" id="3.40.1360.10">
    <property type="match status" value="1"/>
</dbReference>
<keyword evidence="17" id="KW-1185">Reference proteome</keyword>
<evidence type="ECO:0000256" key="11">
    <source>
        <dbReference type="ARBA" id="ARBA00023163"/>
    </source>
</evidence>
<dbReference type="Gene3D" id="1.10.860.10">
    <property type="entry name" value="DNAb Helicase, Chain A"/>
    <property type="match status" value="1"/>
</dbReference>
<comment type="cofactor">
    <cofactor evidence="12 13 14">
        <name>Zn(2+)</name>
        <dbReference type="ChEBI" id="CHEBI:29105"/>
    </cofactor>
    <text evidence="12 13 14">Binds 1 zinc ion per monomer.</text>
</comment>
<dbReference type="InterPro" id="IPR050219">
    <property type="entry name" value="DnaG_primase"/>
</dbReference>
<dbReference type="Pfam" id="PF10410">
    <property type="entry name" value="DnaB_bind"/>
    <property type="match status" value="1"/>
</dbReference>
<evidence type="ECO:0000256" key="12">
    <source>
        <dbReference type="HAMAP-Rule" id="MF_00974"/>
    </source>
</evidence>
<proteinExistence type="inferred from homology"/>
<dbReference type="SUPFAM" id="SSF57783">
    <property type="entry name" value="Zinc beta-ribbon"/>
    <property type="match status" value="1"/>
</dbReference>
<dbReference type="PROSITE" id="PS50880">
    <property type="entry name" value="TOPRIM"/>
    <property type="match status" value="1"/>
</dbReference>
<dbReference type="CDD" id="cd03364">
    <property type="entry name" value="TOPRIM_DnaG_primases"/>
    <property type="match status" value="1"/>
</dbReference>
<comment type="similarity">
    <text evidence="12 13">Belongs to the DnaG primase family.</text>
</comment>
<dbReference type="InterPro" id="IPR006171">
    <property type="entry name" value="TOPRIM_dom"/>
</dbReference>
<reference evidence="16" key="1">
    <citation type="journal article" date="2018" name="Environ. Microbiol.">
        <title>Sporulation capability and amylosome conservation among diverse human colonic and rumen isolates of the keystone starch-degrader Ruminococcus bromii.</title>
        <authorList>
            <person name="Mukhopadhya I."/>
            <person name="Morais S."/>
            <person name="Laverde-Gomez J."/>
            <person name="Sheridan P.O."/>
            <person name="Walker A.W."/>
            <person name="Kelly W."/>
            <person name="Klieve A.V."/>
            <person name="Ouwerkerk D."/>
            <person name="Duncan S.H."/>
            <person name="Louis P."/>
            <person name="Koropatkin N."/>
            <person name="Cockburn D."/>
            <person name="Kibler R."/>
            <person name="Cooper P.J."/>
            <person name="Sandoval C."/>
            <person name="Crost E."/>
            <person name="Juge N."/>
            <person name="Bayer E.A."/>
            <person name="Flint H.J."/>
        </authorList>
    </citation>
    <scope>NUCLEOTIDE SEQUENCE [LARGE SCALE GENOMIC DNA]</scope>
    <source>
        <strain evidence="16">ATCC 27255</strain>
    </source>
</reference>
<protein>
    <recommendedName>
        <fullName evidence="12 13">DNA primase</fullName>
        <ecNumber evidence="12">2.7.7.101</ecNumber>
    </recommendedName>
</protein>
<gene>
    <name evidence="12 16" type="primary">dnaG</name>
    <name evidence="16" type="ORF">RBATCC27255_01018</name>
</gene>
<dbReference type="GO" id="GO:0008270">
    <property type="term" value="F:zinc ion binding"/>
    <property type="evidence" value="ECO:0007669"/>
    <property type="project" value="UniProtKB-UniRule"/>
</dbReference>
<feature type="domain" description="Toprim" evidence="15">
    <location>
        <begin position="253"/>
        <end position="334"/>
    </location>
</feature>
<keyword evidence="1 12" id="KW-0240">DNA-directed RNA polymerase</keyword>
<dbReference type="FunFam" id="3.90.980.10:FF:000001">
    <property type="entry name" value="DNA primase"/>
    <property type="match status" value="1"/>
</dbReference>
<dbReference type="PANTHER" id="PTHR30313">
    <property type="entry name" value="DNA PRIMASE"/>
    <property type="match status" value="1"/>
</dbReference>
<dbReference type="Pfam" id="PF08275">
    <property type="entry name" value="DNAG_N"/>
    <property type="match status" value="1"/>
</dbReference>
<keyword evidence="3 12" id="KW-0808">Transferase</keyword>
<dbReference type="AlphaFoldDB" id="A0A2N0UU86"/>
<dbReference type="SUPFAM" id="SSF48024">
    <property type="entry name" value="N-terminal domain of DnaB helicase"/>
    <property type="match status" value="1"/>
</dbReference>
<evidence type="ECO:0000256" key="8">
    <source>
        <dbReference type="ARBA" id="ARBA00022833"/>
    </source>
</evidence>
<dbReference type="InterPro" id="IPR016136">
    <property type="entry name" value="DNA_helicase_N/primase_C"/>
</dbReference>
<dbReference type="EC" id="2.7.7.101" evidence="12"/>
<evidence type="ECO:0000256" key="10">
    <source>
        <dbReference type="ARBA" id="ARBA00023125"/>
    </source>
</evidence>
<dbReference type="SMART" id="SM00493">
    <property type="entry name" value="TOPRIM"/>
    <property type="match status" value="1"/>
</dbReference>
<keyword evidence="11 12" id="KW-0804">Transcription</keyword>
<evidence type="ECO:0000256" key="3">
    <source>
        <dbReference type="ARBA" id="ARBA00022679"/>
    </source>
</evidence>
<dbReference type="GO" id="GO:0005524">
    <property type="term" value="F:ATP binding"/>
    <property type="evidence" value="ECO:0007669"/>
    <property type="project" value="InterPro"/>
</dbReference>
<dbReference type="GO" id="GO:0005737">
    <property type="term" value="C:cytoplasm"/>
    <property type="evidence" value="ECO:0007669"/>
    <property type="project" value="TreeGrafter"/>
</dbReference>
<dbReference type="InterPro" id="IPR036185">
    <property type="entry name" value="DNA_heli_DnaB-like_N_sf"/>
</dbReference>
<feature type="zinc finger region" description="CHC2-type" evidence="12 14">
    <location>
        <begin position="38"/>
        <end position="62"/>
    </location>
</feature>
<comment type="catalytic activity">
    <reaction evidence="12">
        <text>ssDNA + n NTP = ssDNA/pppN(pN)n-1 hybrid + (n-1) diphosphate.</text>
        <dbReference type="EC" id="2.7.7.101"/>
    </reaction>
</comment>
<evidence type="ECO:0000256" key="5">
    <source>
        <dbReference type="ARBA" id="ARBA00022705"/>
    </source>
</evidence>
<keyword evidence="5 12" id="KW-0235">DNA replication</keyword>
<dbReference type="SUPFAM" id="SSF56731">
    <property type="entry name" value="DNA primase core"/>
    <property type="match status" value="1"/>
</dbReference>
<keyword evidence="6 12" id="KW-0479">Metal-binding</keyword>
<name>A0A2N0UU86_9FIRM</name>